<dbReference type="Gene3D" id="3.20.20.70">
    <property type="entry name" value="Aldolase class I"/>
    <property type="match status" value="1"/>
</dbReference>
<evidence type="ECO:0000313" key="11">
    <source>
        <dbReference type="EMBL" id="NCN64642.1"/>
    </source>
</evidence>
<dbReference type="UniPathway" id="UPA00035">
    <property type="reaction ID" value="UER00044"/>
</dbReference>
<keyword evidence="7 9" id="KW-0456">Lyase</keyword>
<keyword evidence="4 9" id="KW-0028">Amino-acid biosynthesis</keyword>
<dbReference type="GO" id="GO:0004834">
    <property type="term" value="F:tryptophan synthase activity"/>
    <property type="evidence" value="ECO:0007669"/>
    <property type="project" value="UniProtKB-UniRule"/>
</dbReference>
<evidence type="ECO:0000256" key="5">
    <source>
        <dbReference type="ARBA" id="ARBA00022822"/>
    </source>
</evidence>
<dbReference type="PROSITE" id="PS00167">
    <property type="entry name" value="TRP_SYNTHASE_ALPHA"/>
    <property type="match status" value="1"/>
</dbReference>
<dbReference type="Proteomes" id="UP000768163">
    <property type="component" value="Unassembled WGS sequence"/>
</dbReference>
<dbReference type="InterPro" id="IPR011060">
    <property type="entry name" value="RibuloseP-bd_barrel"/>
</dbReference>
<dbReference type="InterPro" id="IPR018204">
    <property type="entry name" value="Trp_synthase_alpha_AS"/>
</dbReference>
<comment type="caution">
    <text evidence="12">The sequence shown here is derived from an EMBL/GenBank/DDBJ whole genome shotgun (WGS) entry which is preliminary data.</text>
</comment>
<evidence type="ECO:0000256" key="10">
    <source>
        <dbReference type="RuleBase" id="RU003662"/>
    </source>
</evidence>
<dbReference type="HAMAP" id="MF_00131">
    <property type="entry name" value="Trp_synth_alpha"/>
    <property type="match status" value="1"/>
</dbReference>
<dbReference type="EMBL" id="JAACQH010000042">
    <property type="protein sequence ID" value="NCS91237.1"/>
    <property type="molecule type" value="Genomic_DNA"/>
</dbReference>
<evidence type="ECO:0000256" key="2">
    <source>
        <dbReference type="ARBA" id="ARBA00004733"/>
    </source>
</evidence>
<evidence type="ECO:0000256" key="6">
    <source>
        <dbReference type="ARBA" id="ARBA00023141"/>
    </source>
</evidence>
<evidence type="ECO:0000256" key="1">
    <source>
        <dbReference type="ARBA" id="ARBA00003365"/>
    </source>
</evidence>
<accession>A0A8J7YU70</accession>
<dbReference type="CDD" id="cd04724">
    <property type="entry name" value="Tryptophan_synthase_alpha"/>
    <property type="match status" value="1"/>
</dbReference>
<dbReference type="GO" id="GO:0005829">
    <property type="term" value="C:cytosol"/>
    <property type="evidence" value="ECO:0007669"/>
    <property type="project" value="TreeGrafter"/>
</dbReference>
<keyword evidence="6 9" id="KW-0057">Aromatic amino acid biosynthesis</keyword>
<feature type="active site" description="Proton acceptor" evidence="9">
    <location>
        <position position="48"/>
    </location>
</feature>
<protein>
    <recommendedName>
        <fullName evidence="9">Tryptophan synthase alpha chain</fullName>
        <ecNumber evidence="9">4.2.1.20</ecNumber>
    </recommendedName>
</protein>
<dbReference type="EC" id="4.2.1.20" evidence="9"/>
<dbReference type="SUPFAM" id="SSF51366">
    <property type="entry name" value="Ribulose-phoshate binding barrel"/>
    <property type="match status" value="1"/>
</dbReference>
<dbReference type="InterPro" id="IPR002028">
    <property type="entry name" value="Trp_synthase_suA"/>
</dbReference>
<evidence type="ECO:0000313" key="13">
    <source>
        <dbReference type="Proteomes" id="UP000738826"/>
    </source>
</evidence>
<comment type="subunit">
    <text evidence="3 9">Tetramer of two alpha and two beta chains.</text>
</comment>
<name>A0A8J7YU70_9ARCH</name>
<evidence type="ECO:0000313" key="12">
    <source>
        <dbReference type="EMBL" id="NCS91237.1"/>
    </source>
</evidence>
<evidence type="ECO:0000256" key="3">
    <source>
        <dbReference type="ARBA" id="ARBA00011270"/>
    </source>
</evidence>
<evidence type="ECO:0000256" key="4">
    <source>
        <dbReference type="ARBA" id="ARBA00022605"/>
    </source>
</evidence>
<evidence type="ECO:0000256" key="9">
    <source>
        <dbReference type="HAMAP-Rule" id="MF_00131"/>
    </source>
</evidence>
<dbReference type="PANTHER" id="PTHR43406:SF1">
    <property type="entry name" value="TRYPTOPHAN SYNTHASE ALPHA CHAIN, CHLOROPLASTIC"/>
    <property type="match status" value="1"/>
</dbReference>
<dbReference type="PANTHER" id="PTHR43406">
    <property type="entry name" value="TRYPTOPHAN SYNTHASE, ALPHA CHAIN"/>
    <property type="match status" value="1"/>
</dbReference>
<organism evidence="12 13">
    <name type="scientific">Candidatus Altarchaeum hamiconexum</name>
    <dbReference type="NCBI Taxonomy" id="1803513"/>
    <lineage>
        <taxon>Archaea</taxon>
        <taxon>Candidatus Altarchaeota</taxon>
        <taxon>Candidatus Altiarchaeia</taxon>
        <taxon>Candidatus Altarchaeales</taxon>
        <taxon>Candidatus Altarchaeaceae</taxon>
        <taxon>Candidatus Altarchaeum</taxon>
    </lineage>
</organism>
<comment type="similarity">
    <text evidence="9 10">Belongs to the TrpA family.</text>
</comment>
<evidence type="ECO:0000256" key="7">
    <source>
        <dbReference type="ARBA" id="ARBA00023239"/>
    </source>
</evidence>
<comment type="catalytic activity">
    <reaction evidence="8 9">
        <text>(1S,2R)-1-C-(indol-3-yl)glycerol 3-phosphate + L-serine = D-glyceraldehyde 3-phosphate + L-tryptophan + H2O</text>
        <dbReference type="Rhea" id="RHEA:10532"/>
        <dbReference type="ChEBI" id="CHEBI:15377"/>
        <dbReference type="ChEBI" id="CHEBI:33384"/>
        <dbReference type="ChEBI" id="CHEBI:57912"/>
        <dbReference type="ChEBI" id="CHEBI:58866"/>
        <dbReference type="ChEBI" id="CHEBI:59776"/>
        <dbReference type="EC" id="4.2.1.20"/>
    </reaction>
</comment>
<dbReference type="InterPro" id="IPR013785">
    <property type="entry name" value="Aldolase_TIM"/>
</dbReference>
<comment type="pathway">
    <text evidence="2 9">Amino-acid biosynthesis; L-tryptophan biosynthesis; L-tryptophan from chorismate: step 5/5.</text>
</comment>
<comment type="function">
    <text evidence="1 9">The alpha subunit is responsible for the aldol cleavage of indoleglycerol phosphate to indole and glyceraldehyde 3-phosphate.</text>
</comment>
<proteinExistence type="inferred from homology"/>
<dbReference type="FunFam" id="3.20.20.70:FF:000037">
    <property type="entry name" value="Tryptophan synthase alpha chain"/>
    <property type="match status" value="1"/>
</dbReference>
<sequence>MKISEKFKYVKEKEERCVLIAYVCAGDPNFEKSMEIVRILKKYTDVIELGMPFSDPIADGLTIQQASGRALKSGMNTDVYFKFCGEVKDEGIPLVCMTYYNLLYRYGLEKFVVECSRNGIKGIIIPDLPVEESDELLNLCDKHDIDLIFLVAQTSTKERIKKISEKAGGFLYLISVLGVTGARENLNVEPKFIGGVKKVLKDIKKEIPLAIGFGISNANHINAIKDKVDGVIIGSAIINKINDLKVLENFVKEMREATKK</sequence>
<dbReference type="AlphaFoldDB" id="A0A8J7YU70"/>
<dbReference type="NCBIfam" id="TIGR00262">
    <property type="entry name" value="trpA"/>
    <property type="match status" value="1"/>
</dbReference>
<keyword evidence="5 9" id="KW-0822">Tryptophan biosynthesis</keyword>
<dbReference type="Proteomes" id="UP000738826">
    <property type="component" value="Unassembled WGS sequence"/>
</dbReference>
<dbReference type="EMBL" id="JAACVF010000024">
    <property type="protein sequence ID" value="NCN64642.1"/>
    <property type="molecule type" value="Genomic_DNA"/>
</dbReference>
<dbReference type="Pfam" id="PF00290">
    <property type="entry name" value="Trp_syntA"/>
    <property type="match status" value="1"/>
</dbReference>
<gene>
    <name evidence="9" type="primary">trpA</name>
    <name evidence="12" type="ORF">GW779_02280</name>
    <name evidence="11" type="ORF">GW910_00990</name>
</gene>
<reference evidence="12" key="1">
    <citation type="submission" date="2019-11" db="EMBL/GenBank/DDBJ databases">
        <title>Lipid analysis of CO2-rich subsurface aquifers suggests an autotrophy-based deep biosphere with lysolipids enriched in CPR bacteria.</title>
        <authorList>
            <person name="Probst A.J."/>
            <person name="Elling F.J."/>
            <person name="Castelle C.J."/>
            <person name="Zhu Q."/>
            <person name="Elvert M."/>
            <person name="Birarda G."/>
            <person name="Holman H.-Y."/>
            <person name="Lane K.R."/>
            <person name="Ladd B."/>
            <person name="Ryan M.C."/>
            <person name="Woyke T."/>
            <person name="Hinrichs K.-U."/>
            <person name="Banfield J.F."/>
        </authorList>
    </citation>
    <scope>NUCLEOTIDE SEQUENCE</scope>
    <source>
        <strain evidence="11">CG_2015-01_33_1645</strain>
        <strain evidence="12">CG_2015-04_33_537</strain>
    </source>
</reference>
<feature type="active site" description="Proton acceptor" evidence="9">
    <location>
        <position position="59"/>
    </location>
</feature>
<evidence type="ECO:0000256" key="8">
    <source>
        <dbReference type="ARBA" id="ARBA00049047"/>
    </source>
</evidence>